<dbReference type="EMBL" id="FKLO01000067">
    <property type="protein sequence ID" value="SAM68860.1"/>
    <property type="molecule type" value="Genomic_DNA"/>
</dbReference>
<gene>
    <name evidence="2" type="ORF">CHUV0807_1974</name>
</gene>
<reference evidence="3" key="1">
    <citation type="submission" date="2016-04" db="EMBL/GenBank/DDBJ databases">
        <authorList>
            <person name="Tagini F."/>
        </authorList>
    </citation>
    <scope>NUCLEOTIDE SEQUENCE [LARGE SCALE GENOMIC DNA]</scope>
    <source>
        <strain evidence="3">CHUV0807</strain>
    </source>
</reference>
<evidence type="ECO:0000256" key="1">
    <source>
        <dbReference type="SAM" id="Phobius"/>
    </source>
</evidence>
<dbReference type="AlphaFoldDB" id="A0A1C3H5W3"/>
<dbReference type="Proteomes" id="UP000190837">
    <property type="component" value="Unassembled WGS sequence"/>
</dbReference>
<protein>
    <submittedName>
        <fullName evidence="2">Uncharacterized protein</fullName>
    </submittedName>
</protein>
<keyword evidence="1" id="KW-1133">Transmembrane helix</keyword>
<accession>A0A1C3H5W3</accession>
<evidence type="ECO:0000313" key="3">
    <source>
        <dbReference type="Proteomes" id="UP000190837"/>
    </source>
</evidence>
<keyword evidence="1" id="KW-0812">Transmembrane</keyword>
<keyword evidence="1" id="KW-0472">Membrane</keyword>
<sequence>MNRNTYNLIVASTLIFCTFINYSMSSSENTTGTRSHSGGIIFGNGSSFGSGSGGGSWHK</sequence>
<evidence type="ECO:0000313" key="2">
    <source>
        <dbReference type="EMBL" id="SAM68860.1"/>
    </source>
</evidence>
<proteinExistence type="predicted"/>
<feature type="transmembrane region" description="Helical" evidence="1">
    <location>
        <begin position="6"/>
        <end position="24"/>
    </location>
</feature>
<organism evidence="2 3">
    <name type="scientific">Cardiobacterium hominis</name>
    <dbReference type="NCBI Taxonomy" id="2718"/>
    <lineage>
        <taxon>Bacteria</taxon>
        <taxon>Pseudomonadati</taxon>
        <taxon>Pseudomonadota</taxon>
        <taxon>Gammaproteobacteria</taxon>
        <taxon>Cardiobacteriales</taxon>
        <taxon>Cardiobacteriaceae</taxon>
        <taxon>Cardiobacterium</taxon>
    </lineage>
</organism>
<name>A0A1C3H5W3_9GAMM</name>
<dbReference type="RefSeq" id="WP_048715688.1">
    <property type="nucleotide sequence ID" value="NZ_CALFOW010000012.1"/>
</dbReference>